<evidence type="ECO:0000259" key="5">
    <source>
        <dbReference type="Pfam" id="PF14905"/>
    </source>
</evidence>
<dbReference type="RefSeq" id="WP_194106817.1">
    <property type="nucleotide sequence ID" value="NZ_JADFFM010000002.1"/>
</dbReference>
<feature type="signal peptide" evidence="4">
    <location>
        <begin position="1"/>
        <end position="22"/>
    </location>
</feature>
<dbReference type="Gene3D" id="2.60.40.1120">
    <property type="entry name" value="Carboxypeptidase-like, regulatory domain"/>
    <property type="match status" value="1"/>
</dbReference>
<keyword evidence="6" id="KW-0675">Receptor</keyword>
<dbReference type="InterPro" id="IPR037066">
    <property type="entry name" value="Plug_dom_sf"/>
</dbReference>
<dbReference type="InterPro" id="IPR041700">
    <property type="entry name" value="OMP_b-brl_3"/>
</dbReference>
<dbReference type="Pfam" id="PF13620">
    <property type="entry name" value="CarboxypepD_reg"/>
    <property type="match status" value="1"/>
</dbReference>
<name>A0ABR9XIZ3_9SPHI</name>
<dbReference type="Pfam" id="PF14905">
    <property type="entry name" value="OMP_b-brl_3"/>
    <property type="match status" value="1"/>
</dbReference>
<evidence type="ECO:0000256" key="4">
    <source>
        <dbReference type="SAM" id="SignalP"/>
    </source>
</evidence>
<dbReference type="InterPro" id="IPR013784">
    <property type="entry name" value="Carb-bd-like_fold"/>
</dbReference>
<keyword evidence="3" id="KW-0998">Cell outer membrane</keyword>
<organism evidence="6 7">
    <name type="scientific">Mucilaginibacter boryungensis</name>
    <dbReference type="NCBI Taxonomy" id="768480"/>
    <lineage>
        <taxon>Bacteria</taxon>
        <taxon>Pseudomonadati</taxon>
        <taxon>Bacteroidota</taxon>
        <taxon>Sphingobacteriia</taxon>
        <taxon>Sphingobacteriales</taxon>
        <taxon>Sphingobacteriaceae</taxon>
        <taxon>Mucilaginibacter</taxon>
    </lineage>
</organism>
<gene>
    <name evidence="6" type="ORF">IRJ18_13330</name>
</gene>
<evidence type="ECO:0000256" key="2">
    <source>
        <dbReference type="ARBA" id="ARBA00023136"/>
    </source>
</evidence>
<dbReference type="EMBL" id="JADFFM010000002">
    <property type="protein sequence ID" value="MBE9667347.1"/>
    <property type="molecule type" value="Genomic_DNA"/>
</dbReference>
<dbReference type="Gene3D" id="2.170.130.10">
    <property type="entry name" value="TonB-dependent receptor, plug domain"/>
    <property type="match status" value="1"/>
</dbReference>
<reference evidence="6 7" key="1">
    <citation type="submission" date="2020-10" db="EMBL/GenBank/DDBJ databases">
        <title>Mucilaginibacter mali sp. nov., isolated from rhizosphere soil of apple orchard.</title>
        <authorList>
            <person name="Lee J.-S."/>
            <person name="Kim H.S."/>
            <person name="Kim J.-S."/>
        </authorList>
    </citation>
    <scope>NUCLEOTIDE SEQUENCE [LARGE SCALE GENOMIC DNA]</scope>
    <source>
        <strain evidence="6 7">KCTC 23157</strain>
    </source>
</reference>
<evidence type="ECO:0000256" key="3">
    <source>
        <dbReference type="ARBA" id="ARBA00023237"/>
    </source>
</evidence>
<proteinExistence type="predicted"/>
<evidence type="ECO:0000256" key="1">
    <source>
        <dbReference type="ARBA" id="ARBA00004442"/>
    </source>
</evidence>
<keyword evidence="7" id="KW-1185">Reference proteome</keyword>
<feature type="domain" description="Outer membrane protein beta-barrel" evidence="5">
    <location>
        <begin position="385"/>
        <end position="792"/>
    </location>
</feature>
<dbReference type="SUPFAM" id="SSF49452">
    <property type="entry name" value="Starch-binding domain-like"/>
    <property type="match status" value="1"/>
</dbReference>
<accession>A0ABR9XIZ3</accession>
<evidence type="ECO:0000313" key="6">
    <source>
        <dbReference type="EMBL" id="MBE9667347.1"/>
    </source>
</evidence>
<comment type="subcellular location">
    <subcellularLocation>
        <location evidence="1">Cell outer membrane</location>
    </subcellularLocation>
</comment>
<protein>
    <submittedName>
        <fullName evidence="6">TonB-dependent receptor</fullName>
    </submittedName>
</protein>
<dbReference type="SUPFAM" id="SSF56935">
    <property type="entry name" value="Porins"/>
    <property type="match status" value="1"/>
</dbReference>
<dbReference type="InterPro" id="IPR036942">
    <property type="entry name" value="Beta-barrel_TonB_sf"/>
</dbReference>
<dbReference type="Gene3D" id="2.40.170.20">
    <property type="entry name" value="TonB-dependent receptor, beta-barrel domain"/>
    <property type="match status" value="1"/>
</dbReference>
<keyword evidence="2" id="KW-0472">Membrane</keyword>
<keyword evidence="4" id="KW-0732">Signal</keyword>
<feature type="chain" id="PRO_5046305287" evidence="4">
    <location>
        <begin position="23"/>
        <end position="818"/>
    </location>
</feature>
<comment type="caution">
    <text evidence="6">The sequence shown here is derived from an EMBL/GenBank/DDBJ whole genome shotgun (WGS) entry which is preliminary data.</text>
</comment>
<sequence length="818" mass="90915">MKTLTLAFLATWLGFALNFAQAQSPEGKIFGQVLDDHKQPAIAATVVLVTAKDSATVKTGQADAQGRFVFSNIGNGAYRLQVRNVGFKTYRSDVVYISTEKSLVNLTPITLQPGGTTLKEVAVTAQKSYIEQKVDRMVVNVGSSITNTGANALEALEKAPGVIVDVNGGISFKGKSSVMILIDDKPTYLSGDDLINYLKSIPASHLDQIELMTNPPAKYDASGNAGIINIKTKHSKIKGFNGSAAANAGLAKYWRTSESFNMNYRVDKINFFLLEGYSIQNSYRRLDVGRTYFDAGNNVRSSYTEVAFFNPSFYNSNLKTGVDYYISPKTTLGVVLSGVISTGDNHNPVNSFLKNAAGKIDSTVVAENNTNYKNYNGGINFNYSHKYDSLGTNITADFDYVRYSNHRDQSFYNTTYNASGALGSNQNIIDNLPVYVNIWSGKTDYSLPFNKKTRLDLGLKTSYVNTDNAANYFNIVNNVTTVDNNNTNRFIYKENVNAAYANFSQEWKRFSLQAGLRAENTRVNAHQLGNALGQDSSFVKNYTDLFPTAFVLYKLDSAGSNSVSVSYGRRIDRPAYQDLNPFIIILDKYSAFTGNPFLRPQFTNNYQLSYSYKSMLVLSAGYSYVTDYRVEYDYQKGDIFFANSINLGSRAEKNVAAITNLDPFKWWHFYLDAEYNWTRYKGQLGTIPVDNTTAYCFINNTNQFTLSHGWSAELTMFYVSPFTDSQFTHIARKQLNMGLQKKILNNNGAIKLSARDLFKGNYSAGNIRNVPGAAITYHNDNANRSVTLGFSYNFGKSANIPKKRNTGSADSEKNRAGN</sequence>
<evidence type="ECO:0000313" key="7">
    <source>
        <dbReference type="Proteomes" id="UP000632774"/>
    </source>
</evidence>
<dbReference type="Proteomes" id="UP000632774">
    <property type="component" value="Unassembled WGS sequence"/>
</dbReference>